<dbReference type="Pfam" id="PF02585">
    <property type="entry name" value="PIG-L"/>
    <property type="match status" value="1"/>
</dbReference>
<accession>A0ABT7MCW8</accession>
<dbReference type="EMBL" id="JASVWF010000004">
    <property type="protein sequence ID" value="MDL5158009.1"/>
    <property type="molecule type" value="Genomic_DNA"/>
</dbReference>
<gene>
    <name evidence="2" type="ORF">QRT03_18720</name>
</gene>
<dbReference type="InterPro" id="IPR024078">
    <property type="entry name" value="LmbE-like_dom_sf"/>
</dbReference>
<evidence type="ECO:0000313" key="3">
    <source>
        <dbReference type="Proteomes" id="UP001231924"/>
    </source>
</evidence>
<keyword evidence="1" id="KW-0862">Zinc</keyword>
<dbReference type="SUPFAM" id="SSF102588">
    <property type="entry name" value="LmbE-like"/>
    <property type="match status" value="1"/>
</dbReference>
<sequence length="241" mass="26770">MARILLIVAHPDDIDFGSGGSVAQWVAEGNTVDYCICTDGDAGGYDEAVGRVEMAELRRKEQRAAADVYGVHEIDWLGHPDGRLYVTHELRRDISRSIRRRRPDRVVVQSPTRNIRSTYGSHPDHIAAGEAAMCAVYPDARNPFAHPELLADEGLEAWTVGETYIANPGEGADLYVDITDVMDRKIEALRAHESQTAHMTDLAERMQMWGYAQAKAAGWCSDGTPPEERRYAEGFLVLDTK</sequence>
<reference evidence="2 3" key="1">
    <citation type="submission" date="2023-06" db="EMBL/GenBank/DDBJ databases">
        <title>Actinomycetospora Odt1-22.</title>
        <authorList>
            <person name="Supong K."/>
        </authorList>
    </citation>
    <scope>NUCLEOTIDE SEQUENCE [LARGE SCALE GENOMIC DNA]</scope>
    <source>
        <strain evidence="2 3">Odt1-22</strain>
    </source>
</reference>
<dbReference type="RefSeq" id="WP_286054506.1">
    <property type="nucleotide sequence ID" value="NZ_JASVWF010000004.1"/>
</dbReference>
<name>A0ABT7MCW8_9PSEU</name>
<evidence type="ECO:0000256" key="1">
    <source>
        <dbReference type="ARBA" id="ARBA00022833"/>
    </source>
</evidence>
<dbReference type="Proteomes" id="UP001231924">
    <property type="component" value="Unassembled WGS sequence"/>
</dbReference>
<dbReference type="PANTHER" id="PTHR12993">
    <property type="entry name" value="N-ACETYLGLUCOSAMINYL-PHOSPHATIDYLINOSITOL DE-N-ACETYLASE-RELATED"/>
    <property type="match status" value="1"/>
</dbReference>
<proteinExistence type="predicted"/>
<keyword evidence="3" id="KW-1185">Reference proteome</keyword>
<protein>
    <submittedName>
        <fullName evidence="2">PIG-L deacetylase family protein</fullName>
    </submittedName>
</protein>
<dbReference type="Gene3D" id="3.40.50.10320">
    <property type="entry name" value="LmbE-like"/>
    <property type="match status" value="1"/>
</dbReference>
<evidence type="ECO:0000313" key="2">
    <source>
        <dbReference type="EMBL" id="MDL5158009.1"/>
    </source>
</evidence>
<dbReference type="InterPro" id="IPR003737">
    <property type="entry name" value="GlcNAc_PI_deacetylase-related"/>
</dbReference>
<comment type="caution">
    <text evidence="2">The sequence shown here is derived from an EMBL/GenBank/DDBJ whole genome shotgun (WGS) entry which is preliminary data.</text>
</comment>
<dbReference type="PANTHER" id="PTHR12993:SF28">
    <property type="entry name" value="LMBE FAMILY PROTEIN"/>
    <property type="match status" value="1"/>
</dbReference>
<organism evidence="2 3">
    <name type="scientific">Actinomycetospora termitidis</name>
    <dbReference type="NCBI Taxonomy" id="3053470"/>
    <lineage>
        <taxon>Bacteria</taxon>
        <taxon>Bacillati</taxon>
        <taxon>Actinomycetota</taxon>
        <taxon>Actinomycetes</taxon>
        <taxon>Pseudonocardiales</taxon>
        <taxon>Pseudonocardiaceae</taxon>
        <taxon>Actinomycetospora</taxon>
    </lineage>
</organism>